<dbReference type="AlphaFoldDB" id="A0A6A5UEX0"/>
<evidence type="ECO:0000313" key="2">
    <source>
        <dbReference type="EMBL" id="KAF1963461.1"/>
    </source>
</evidence>
<gene>
    <name evidence="2" type="ORF">CC80DRAFT_397051</name>
</gene>
<dbReference type="Pfam" id="PF12770">
    <property type="entry name" value="CHAT"/>
    <property type="match status" value="1"/>
</dbReference>
<protein>
    <submittedName>
        <fullName evidence="2">TPR domain-containing protein</fullName>
    </submittedName>
</protein>
<sequence>MLLLESRYERTGHMDDLEAAIQAAQQAVDSTPDYHPDRAGYLNNLGNWLGRRFERTGLIDDLNRAVDVANMAVDTTPLDHPDRVTYSNNLGNWFGRRFERTGLIDDLNRAVDFADMAVDATPPGHPNRAAYLNNLGNWLGRRFERTGLMDDLSRTVDVADMAVDATPLDHPNRAAYLNNLGNSLSWRFERTGLIDDLNRAVDVTNMAVEATPQDSPDRAMYLNNLGDRLSRRFERTGLMDDLNHALSDFKQGWACHQAPPSIRITSAQRAANILASQLLWEQASNFLQGAVKLLPSVRPRLLQNNDKQHVLRQFSCLASAAAAISLEAGKDKHNTLELLELGRCHPMLATEFESLRDEPDSSPSEMAPLGDTASSWKYQARRRFEADRRFNEVIAKIRNLPSFQNFLLPPTSADLMAAAYQGPIIIINVSAYRCDAFLVEHHQIRVVPLPALSESELSTRVGQHSVGSTSTLQWLWSAVAEPILQALGYHQPPSDDNWPRVWWVPTGVLSHFPIHAAGFHTKRSTKTVLDRVMSSYASSVKALVYGRRHAICKPAESALEHALLVAMQRTPGCSRLPFANKEVEMLAGLCPSLQLKSVMPPQRRDAVLAHLRACKVFHFAGHGRSDPLDPSRSCLLLEDWERSPLTVGDLRDSDIQESSPFLGYLSASSTGANKVDKLVDEGIHLVSAFQLVGFRHVVGTLWEVSNSHCVDVARVFYETIRNEGMTDMAVCRGLHRAVKALRDGRVEGITESGRDAELWEENHETILESPQYWAPYIHYGV</sequence>
<accession>A0A6A5UEX0</accession>
<dbReference type="Proteomes" id="UP000800035">
    <property type="component" value="Unassembled WGS sequence"/>
</dbReference>
<evidence type="ECO:0000259" key="1">
    <source>
        <dbReference type="Pfam" id="PF12770"/>
    </source>
</evidence>
<dbReference type="InterPro" id="IPR011990">
    <property type="entry name" value="TPR-like_helical_dom_sf"/>
</dbReference>
<dbReference type="InterPro" id="IPR012344">
    <property type="entry name" value="Matrix_HIV/RSV_N"/>
</dbReference>
<reference evidence="2" key="1">
    <citation type="journal article" date="2020" name="Stud. Mycol.">
        <title>101 Dothideomycetes genomes: a test case for predicting lifestyles and emergence of pathogens.</title>
        <authorList>
            <person name="Haridas S."/>
            <person name="Albert R."/>
            <person name="Binder M."/>
            <person name="Bloem J."/>
            <person name="Labutti K."/>
            <person name="Salamov A."/>
            <person name="Andreopoulos B."/>
            <person name="Baker S."/>
            <person name="Barry K."/>
            <person name="Bills G."/>
            <person name="Bluhm B."/>
            <person name="Cannon C."/>
            <person name="Castanera R."/>
            <person name="Culley D."/>
            <person name="Daum C."/>
            <person name="Ezra D."/>
            <person name="Gonzalez J."/>
            <person name="Henrissat B."/>
            <person name="Kuo A."/>
            <person name="Liang C."/>
            <person name="Lipzen A."/>
            <person name="Lutzoni F."/>
            <person name="Magnuson J."/>
            <person name="Mondo S."/>
            <person name="Nolan M."/>
            <person name="Ohm R."/>
            <person name="Pangilinan J."/>
            <person name="Park H.-J."/>
            <person name="Ramirez L."/>
            <person name="Alfaro M."/>
            <person name="Sun H."/>
            <person name="Tritt A."/>
            <person name="Yoshinaga Y."/>
            <person name="Zwiers L.-H."/>
            <person name="Turgeon B."/>
            <person name="Goodwin S."/>
            <person name="Spatafora J."/>
            <person name="Crous P."/>
            <person name="Grigoriev I."/>
        </authorList>
    </citation>
    <scope>NUCLEOTIDE SEQUENCE</scope>
    <source>
        <strain evidence="2">CBS 675.92</strain>
    </source>
</reference>
<dbReference type="OrthoDB" id="9991317at2759"/>
<organism evidence="2 3">
    <name type="scientific">Byssothecium circinans</name>
    <dbReference type="NCBI Taxonomy" id="147558"/>
    <lineage>
        <taxon>Eukaryota</taxon>
        <taxon>Fungi</taxon>
        <taxon>Dikarya</taxon>
        <taxon>Ascomycota</taxon>
        <taxon>Pezizomycotina</taxon>
        <taxon>Dothideomycetes</taxon>
        <taxon>Pleosporomycetidae</taxon>
        <taxon>Pleosporales</taxon>
        <taxon>Massarineae</taxon>
        <taxon>Massarinaceae</taxon>
        <taxon>Byssothecium</taxon>
    </lineage>
</organism>
<dbReference type="InterPro" id="IPR024983">
    <property type="entry name" value="CHAT_dom"/>
</dbReference>
<dbReference type="PANTHER" id="PTHR19959:SF119">
    <property type="entry name" value="FUNGAL LIPASE-LIKE DOMAIN-CONTAINING PROTEIN"/>
    <property type="match status" value="1"/>
</dbReference>
<name>A0A6A5UEX0_9PLEO</name>
<dbReference type="EMBL" id="ML976977">
    <property type="protein sequence ID" value="KAF1963461.1"/>
    <property type="molecule type" value="Genomic_DNA"/>
</dbReference>
<dbReference type="Gene3D" id="1.10.150.90">
    <property type="entry name" value="Immunodeficiency lentiviruses, gag gene matrix protein p17"/>
    <property type="match status" value="2"/>
</dbReference>
<dbReference type="PANTHER" id="PTHR19959">
    <property type="entry name" value="KINESIN LIGHT CHAIN"/>
    <property type="match status" value="1"/>
</dbReference>
<dbReference type="Gene3D" id="1.25.40.10">
    <property type="entry name" value="Tetratricopeptide repeat domain"/>
    <property type="match status" value="1"/>
</dbReference>
<proteinExistence type="predicted"/>
<feature type="domain" description="CHAT" evidence="1">
    <location>
        <begin position="471"/>
        <end position="780"/>
    </location>
</feature>
<dbReference type="SUPFAM" id="SSF48452">
    <property type="entry name" value="TPR-like"/>
    <property type="match status" value="1"/>
</dbReference>
<keyword evidence="3" id="KW-1185">Reference proteome</keyword>
<evidence type="ECO:0000313" key="3">
    <source>
        <dbReference type="Proteomes" id="UP000800035"/>
    </source>
</evidence>